<dbReference type="SUPFAM" id="SSF51735">
    <property type="entry name" value="NAD(P)-binding Rossmann-fold domains"/>
    <property type="match status" value="1"/>
</dbReference>
<name>A0A1G6RA92_9FIRM</name>
<keyword evidence="3" id="KW-0479">Metal-binding</keyword>
<keyword evidence="5" id="KW-0560">Oxidoreductase</keyword>
<dbReference type="SUPFAM" id="SSF50129">
    <property type="entry name" value="GroES-like"/>
    <property type="match status" value="1"/>
</dbReference>
<protein>
    <submittedName>
        <fullName evidence="7">Threonine dehydrogenase</fullName>
    </submittedName>
</protein>
<dbReference type="InterPro" id="IPR013154">
    <property type="entry name" value="ADH-like_N"/>
</dbReference>
<dbReference type="InterPro" id="IPR036291">
    <property type="entry name" value="NAD(P)-bd_dom_sf"/>
</dbReference>
<evidence type="ECO:0000256" key="2">
    <source>
        <dbReference type="ARBA" id="ARBA00008072"/>
    </source>
</evidence>
<evidence type="ECO:0000256" key="4">
    <source>
        <dbReference type="ARBA" id="ARBA00022833"/>
    </source>
</evidence>
<dbReference type="InterPro" id="IPR020843">
    <property type="entry name" value="ER"/>
</dbReference>
<dbReference type="GO" id="GO:0016491">
    <property type="term" value="F:oxidoreductase activity"/>
    <property type="evidence" value="ECO:0007669"/>
    <property type="project" value="UniProtKB-KW"/>
</dbReference>
<evidence type="ECO:0000259" key="6">
    <source>
        <dbReference type="SMART" id="SM00829"/>
    </source>
</evidence>
<comment type="cofactor">
    <cofactor evidence="1">
        <name>Zn(2+)</name>
        <dbReference type="ChEBI" id="CHEBI:29105"/>
    </cofactor>
</comment>
<evidence type="ECO:0000313" key="7">
    <source>
        <dbReference type="EMBL" id="SDD01234.1"/>
    </source>
</evidence>
<sequence>MGKVLALIEPGKLEFIDYEDQDLKAEEVRVKTLYSGISAGTELTSYRGFNPHLNKSWNSDLRIFEEKEDEADSYPIKNWGYEEVGEVVEVGSEVAKVKIGDNVYGTWGHRTTAVLNEDFAVEHRLPDSADPIYGIFSHIGSIALNAILDADIHIGETAAVFGQGVPGQIVSQLAKLNGARVIALDLNPKRLETAKKMGADIVLNPAEIEAAKEIKKLTGGRGADVSIEISGSLKALHQAIKSTAYSGRTIASGFFAGSSQGLNLGEEFHHNRIQLICSQISGVRPELSYRWDRLRLNQTIMKLQQSKKIDLKGLITNIEDFKDAEKLFEKLDQEPKDVLQTVLKFD</sequence>
<dbReference type="EMBL" id="FMYT01000022">
    <property type="protein sequence ID" value="SDD01234.1"/>
    <property type="molecule type" value="Genomic_DNA"/>
</dbReference>
<comment type="similarity">
    <text evidence="2">Belongs to the zinc-containing alcohol dehydrogenase family.</text>
</comment>
<dbReference type="InterPro" id="IPR011032">
    <property type="entry name" value="GroES-like_sf"/>
</dbReference>
<organism evidence="7 8">
    <name type="scientific">Halanaerobium congolense</name>
    <dbReference type="NCBI Taxonomy" id="54121"/>
    <lineage>
        <taxon>Bacteria</taxon>
        <taxon>Bacillati</taxon>
        <taxon>Bacillota</taxon>
        <taxon>Clostridia</taxon>
        <taxon>Halanaerobiales</taxon>
        <taxon>Halanaerobiaceae</taxon>
        <taxon>Halanaerobium</taxon>
    </lineage>
</organism>
<dbReference type="PANTHER" id="PTHR43350">
    <property type="entry name" value="NAD-DEPENDENT ALCOHOL DEHYDROGENASE"/>
    <property type="match status" value="1"/>
</dbReference>
<dbReference type="AlphaFoldDB" id="A0A1G6RA92"/>
<dbReference type="Pfam" id="PF00107">
    <property type="entry name" value="ADH_zinc_N"/>
    <property type="match status" value="1"/>
</dbReference>
<dbReference type="GO" id="GO:0046872">
    <property type="term" value="F:metal ion binding"/>
    <property type="evidence" value="ECO:0007669"/>
    <property type="project" value="UniProtKB-KW"/>
</dbReference>
<dbReference type="Pfam" id="PF08240">
    <property type="entry name" value="ADH_N"/>
    <property type="match status" value="1"/>
</dbReference>
<dbReference type="Proteomes" id="UP000324896">
    <property type="component" value="Unassembled WGS sequence"/>
</dbReference>
<dbReference type="InterPro" id="IPR013149">
    <property type="entry name" value="ADH-like_C"/>
</dbReference>
<dbReference type="SMART" id="SM00829">
    <property type="entry name" value="PKS_ER"/>
    <property type="match status" value="1"/>
</dbReference>
<dbReference type="PANTHER" id="PTHR43350:SF19">
    <property type="entry name" value="D-GULOSIDE 3-DEHYDROGENASE"/>
    <property type="match status" value="1"/>
</dbReference>
<dbReference type="Gene3D" id="3.40.50.720">
    <property type="entry name" value="NAD(P)-binding Rossmann-like Domain"/>
    <property type="match status" value="1"/>
</dbReference>
<feature type="domain" description="Enoyl reductase (ER)" evidence="6">
    <location>
        <begin position="11"/>
        <end position="343"/>
    </location>
</feature>
<evidence type="ECO:0000313" key="8">
    <source>
        <dbReference type="Proteomes" id="UP000324896"/>
    </source>
</evidence>
<accession>A0A1G6RA92</accession>
<evidence type="ECO:0000256" key="1">
    <source>
        <dbReference type="ARBA" id="ARBA00001947"/>
    </source>
</evidence>
<evidence type="ECO:0000256" key="3">
    <source>
        <dbReference type="ARBA" id="ARBA00022723"/>
    </source>
</evidence>
<dbReference type="RefSeq" id="WP_149796875.1">
    <property type="nucleotide sequence ID" value="NZ_FMYT01000022.1"/>
</dbReference>
<keyword evidence="4" id="KW-0862">Zinc</keyword>
<evidence type="ECO:0000256" key="5">
    <source>
        <dbReference type="ARBA" id="ARBA00023002"/>
    </source>
</evidence>
<reference evidence="7 8" key="1">
    <citation type="submission" date="2016-10" db="EMBL/GenBank/DDBJ databases">
        <authorList>
            <person name="Varghese N."/>
            <person name="Submissions S."/>
        </authorList>
    </citation>
    <scope>NUCLEOTIDE SEQUENCE [LARGE SCALE GENOMIC DNA]</scope>
    <source>
        <strain evidence="7 8">WG10</strain>
    </source>
</reference>
<dbReference type="Gene3D" id="3.90.180.10">
    <property type="entry name" value="Medium-chain alcohol dehydrogenases, catalytic domain"/>
    <property type="match status" value="2"/>
</dbReference>
<dbReference type="CDD" id="cd08255">
    <property type="entry name" value="2-desacetyl-2-hydroxyethyl_bacteriochlorophyllide_like"/>
    <property type="match status" value="1"/>
</dbReference>
<gene>
    <name evidence="7" type="ORF">SAMN04488597_12223</name>
</gene>
<proteinExistence type="inferred from homology"/>